<comment type="caution">
    <text evidence="2">The sequence shown here is derived from an EMBL/GenBank/DDBJ whole genome shotgun (WGS) entry which is preliminary data.</text>
</comment>
<gene>
    <name evidence="2" type="ORF">RND81_06G076100</name>
</gene>
<organism evidence="2 3">
    <name type="scientific">Saponaria officinalis</name>
    <name type="common">Common soapwort</name>
    <name type="synonym">Lychnis saponaria</name>
    <dbReference type="NCBI Taxonomy" id="3572"/>
    <lineage>
        <taxon>Eukaryota</taxon>
        <taxon>Viridiplantae</taxon>
        <taxon>Streptophyta</taxon>
        <taxon>Embryophyta</taxon>
        <taxon>Tracheophyta</taxon>
        <taxon>Spermatophyta</taxon>
        <taxon>Magnoliopsida</taxon>
        <taxon>eudicotyledons</taxon>
        <taxon>Gunneridae</taxon>
        <taxon>Pentapetalae</taxon>
        <taxon>Caryophyllales</taxon>
        <taxon>Caryophyllaceae</taxon>
        <taxon>Caryophylleae</taxon>
        <taxon>Saponaria</taxon>
    </lineage>
</organism>
<sequence length="286" mass="32658">MVKSSRDKNSVVLLLRAFEMFPKASGLKMSPGKSNVYSNGVAESSIANIESKIGIQQGRIPFKYLGVSISPKRLSVADCDVLVDKVMERVRNVGARHLSYAGRVVLLKSVLGTSDGPALVSWDRVCRPRKNGGLGFVRLHQWNIATMGKYVWWIQNKADHLWVRWVHTVYLKGRRWADYTPGNGTSWGWHKVCWVRDTVLRFLDCQVCHSYNTSSVYIKLVEEGSRAGWHPSATTRILIPKHRFIMWLVVQGRLLTQDRLMRMGCNNPNFQITKNNNMYVNIGVFY</sequence>
<dbReference type="AlphaFoldDB" id="A0AAW1K8H3"/>
<dbReference type="PANTHER" id="PTHR33116">
    <property type="entry name" value="REVERSE TRANSCRIPTASE ZINC-BINDING DOMAIN-CONTAINING PROTEIN-RELATED-RELATED"/>
    <property type="match status" value="1"/>
</dbReference>
<dbReference type="Proteomes" id="UP001443914">
    <property type="component" value="Unassembled WGS sequence"/>
</dbReference>
<evidence type="ECO:0000313" key="3">
    <source>
        <dbReference type="Proteomes" id="UP001443914"/>
    </source>
</evidence>
<feature type="domain" description="Reverse transcriptase zinc-binding" evidence="1">
    <location>
        <begin position="211"/>
        <end position="268"/>
    </location>
</feature>
<dbReference type="Pfam" id="PF13966">
    <property type="entry name" value="zf-RVT"/>
    <property type="match status" value="1"/>
</dbReference>
<dbReference type="PANTHER" id="PTHR33116:SF84">
    <property type="entry name" value="RNA-DIRECTED DNA POLYMERASE"/>
    <property type="match status" value="1"/>
</dbReference>
<dbReference type="InterPro" id="IPR026960">
    <property type="entry name" value="RVT-Znf"/>
</dbReference>
<accession>A0AAW1K8H3</accession>
<reference evidence="2" key="1">
    <citation type="submission" date="2024-03" db="EMBL/GenBank/DDBJ databases">
        <title>WGS assembly of Saponaria officinalis var. Norfolk2.</title>
        <authorList>
            <person name="Jenkins J."/>
            <person name="Shu S."/>
            <person name="Grimwood J."/>
            <person name="Barry K."/>
            <person name="Goodstein D."/>
            <person name="Schmutz J."/>
            <person name="Leebens-Mack J."/>
            <person name="Osbourn A."/>
        </authorList>
    </citation>
    <scope>NUCLEOTIDE SEQUENCE [LARGE SCALE GENOMIC DNA]</scope>
    <source>
        <strain evidence="2">JIC</strain>
    </source>
</reference>
<name>A0AAW1K8H3_SAPOF</name>
<keyword evidence="3" id="KW-1185">Reference proteome</keyword>
<dbReference type="EMBL" id="JBDFQZ010000006">
    <property type="protein sequence ID" value="KAK9714167.1"/>
    <property type="molecule type" value="Genomic_DNA"/>
</dbReference>
<evidence type="ECO:0000313" key="2">
    <source>
        <dbReference type="EMBL" id="KAK9714167.1"/>
    </source>
</evidence>
<protein>
    <recommendedName>
        <fullName evidence="1">Reverse transcriptase zinc-binding domain-containing protein</fullName>
    </recommendedName>
</protein>
<evidence type="ECO:0000259" key="1">
    <source>
        <dbReference type="Pfam" id="PF13966"/>
    </source>
</evidence>
<proteinExistence type="predicted"/>